<name>A0ACC0GLJ2_9ERIC</name>
<evidence type="ECO:0000313" key="1">
    <source>
        <dbReference type="EMBL" id="KAI8001844.1"/>
    </source>
</evidence>
<dbReference type="Proteomes" id="UP001060215">
    <property type="component" value="Chromosome 8"/>
</dbReference>
<comment type="caution">
    <text evidence="1">The sequence shown here is derived from an EMBL/GenBank/DDBJ whole genome shotgun (WGS) entry which is preliminary data.</text>
</comment>
<keyword evidence="2" id="KW-1185">Reference proteome</keyword>
<reference evidence="1 2" key="1">
    <citation type="journal article" date="2022" name="Plant J.">
        <title>Chromosome-level genome of Camellia lanceoleosa provides a valuable resource for understanding genome evolution and self-incompatibility.</title>
        <authorList>
            <person name="Gong W."/>
            <person name="Xiao S."/>
            <person name="Wang L."/>
            <person name="Liao Z."/>
            <person name="Chang Y."/>
            <person name="Mo W."/>
            <person name="Hu G."/>
            <person name="Li W."/>
            <person name="Zhao G."/>
            <person name="Zhu H."/>
            <person name="Hu X."/>
            <person name="Ji K."/>
            <person name="Xiang X."/>
            <person name="Song Q."/>
            <person name="Yuan D."/>
            <person name="Jin S."/>
            <person name="Zhang L."/>
        </authorList>
    </citation>
    <scope>NUCLEOTIDE SEQUENCE [LARGE SCALE GENOMIC DNA]</scope>
    <source>
        <strain evidence="1">SQ_2022a</strain>
    </source>
</reference>
<organism evidence="1 2">
    <name type="scientific">Camellia lanceoleosa</name>
    <dbReference type="NCBI Taxonomy" id="1840588"/>
    <lineage>
        <taxon>Eukaryota</taxon>
        <taxon>Viridiplantae</taxon>
        <taxon>Streptophyta</taxon>
        <taxon>Embryophyta</taxon>
        <taxon>Tracheophyta</taxon>
        <taxon>Spermatophyta</taxon>
        <taxon>Magnoliopsida</taxon>
        <taxon>eudicotyledons</taxon>
        <taxon>Gunneridae</taxon>
        <taxon>Pentapetalae</taxon>
        <taxon>asterids</taxon>
        <taxon>Ericales</taxon>
        <taxon>Theaceae</taxon>
        <taxon>Camellia</taxon>
    </lineage>
</organism>
<accession>A0ACC0GLJ2</accession>
<sequence length="133" mass="15055">MIVRDRRKGRPTNPLLVPDRGPRQRLLFLGPWSYKLEDFGTNRRGRHNVSVGERGHGRRSEIVLFRAEIRWLVGRLRQAKASGDCGLFLGRVSGGGRSVASWLRSEEGGRVLQVVLLLGQRHQQMFIPSMDGV</sequence>
<dbReference type="EMBL" id="CM045765">
    <property type="protein sequence ID" value="KAI8001844.1"/>
    <property type="molecule type" value="Genomic_DNA"/>
</dbReference>
<proteinExistence type="predicted"/>
<gene>
    <name evidence="1" type="ORF">LOK49_LG09G01306</name>
</gene>
<protein>
    <submittedName>
        <fullName evidence="1">Uncharacterized protein</fullName>
    </submittedName>
</protein>
<evidence type="ECO:0000313" key="2">
    <source>
        <dbReference type="Proteomes" id="UP001060215"/>
    </source>
</evidence>